<name>A0ABR8C9G0_9CYAN</name>
<sequence>MLKVGDLVQYKGREYVIREIQNSNPDNAKHLLQAVLDDYVTVEKNQL</sequence>
<dbReference type="Proteomes" id="UP000618445">
    <property type="component" value="Unassembled WGS sequence"/>
</dbReference>
<dbReference type="RefSeq" id="WP_190577581.1">
    <property type="nucleotide sequence ID" value="NZ_CAWPQU010000078.1"/>
</dbReference>
<proteinExistence type="predicted"/>
<reference evidence="1 2" key="1">
    <citation type="journal article" date="2020" name="ISME J.">
        <title>Comparative genomics reveals insights into cyanobacterial evolution and habitat adaptation.</title>
        <authorList>
            <person name="Chen M.Y."/>
            <person name="Teng W.K."/>
            <person name="Zhao L."/>
            <person name="Hu C.X."/>
            <person name="Zhou Y.K."/>
            <person name="Han B.P."/>
            <person name="Song L.R."/>
            <person name="Shu W.S."/>
        </authorList>
    </citation>
    <scope>NUCLEOTIDE SEQUENCE [LARGE SCALE GENOMIC DNA]</scope>
    <source>
        <strain evidence="1 2">FACHB-1050</strain>
    </source>
</reference>
<accession>A0ABR8C9G0</accession>
<gene>
    <name evidence="1" type="ORF">H6G05_07525</name>
</gene>
<protein>
    <submittedName>
        <fullName evidence="1">Uncharacterized protein</fullName>
    </submittedName>
</protein>
<keyword evidence="2" id="KW-1185">Reference proteome</keyword>
<comment type="caution">
    <text evidence="1">The sequence shown here is derived from an EMBL/GenBank/DDBJ whole genome shotgun (WGS) entry which is preliminary data.</text>
</comment>
<evidence type="ECO:0000313" key="2">
    <source>
        <dbReference type="Proteomes" id="UP000618445"/>
    </source>
</evidence>
<evidence type="ECO:0000313" key="1">
    <source>
        <dbReference type="EMBL" id="MBD2316695.1"/>
    </source>
</evidence>
<organism evidence="1 2">
    <name type="scientific">Phormidium tenue FACHB-1050</name>
    <dbReference type="NCBI Taxonomy" id="2692857"/>
    <lineage>
        <taxon>Bacteria</taxon>
        <taxon>Bacillati</taxon>
        <taxon>Cyanobacteriota</taxon>
        <taxon>Cyanophyceae</taxon>
        <taxon>Oscillatoriophycideae</taxon>
        <taxon>Oscillatoriales</taxon>
        <taxon>Oscillatoriaceae</taxon>
        <taxon>Phormidium</taxon>
    </lineage>
</organism>
<dbReference type="EMBL" id="JACJQY010000008">
    <property type="protein sequence ID" value="MBD2316695.1"/>
    <property type="molecule type" value="Genomic_DNA"/>
</dbReference>